<protein>
    <submittedName>
        <fullName evidence="2">Uncharacterized protein</fullName>
    </submittedName>
</protein>
<evidence type="ECO:0000256" key="1">
    <source>
        <dbReference type="SAM" id="Phobius"/>
    </source>
</evidence>
<reference evidence="2 3" key="1">
    <citation type="submission" date="2017-06" db="EMBL/GenBank/DDBJ databases">
        <title>Draft genome sequence of anaerobic fermentative bacterium Anaeromicrobium sediminis DY2726D isolated from West Pacific Ocean sediments.</title>
        <authorList>
            <person name="Zeng X."/>
        </authorList>
    </citation>
    <scope>NUCLEOTIDE SEQUENCE [LARGE SCALE GENOMIC DNA]</scope>
    <source>
        <strain evidence="2 3">DY2726D</strain>
    </source>
</reference>
<dbReference type="AlphaFoldDB" id="A0A267MAB2"/>
<organism evidence="2 3">
    <name type="scientific">Anaeromicrobium sediminis</name>
    <dbReference type="NCBI Taxonomy" id="1478221"/>
    <lineage>
        <taxon>Bacteria</taxon>
        <taxon>Bacillati</taxon>
        <taxon>Bacillota</taxon>
        <taxon>Clostridia</taxon>
        <taxon>Peptostreptococcales</taxon>
        <taxon>Thermotaleaceae</taxon>
        <taxon>Anaeromicrobium</taxon>
    </lineage>
</organism>
<dbReference type="EMBL" id="NIBG01000034">
    <property type="protein sequence ID" value="PAB56511.1"/>
    <property type="molecule type" value="Genomic_DNA"/>
</dbReference>
<feature type="transmembrane region" description="Helical" evidence="1">
    <location>
        <begin position="152"/>
        <end position="170"/>
    </location>
</feature>
<keyword evidence="1" id="KW-0812">Transmembrane</keyword>
<keyword evidence="1" id="KW-1133">Transmembrane helix</keyword>
<evidence type="ECO:0000313" key="3">
    <source>
        <dbReference type="Proteomes" id="UP000216024"/>
    </source>
</evidence>
<sequence length="239" mass="28707">MLKLNYESNIWELVNTIIKEIFPQFYRQDLINKKIDYINQLDEIFNEIEEVYRNKNRYNMHWAFDNAQTKFNDFYLQMTEGKIKSELEYCKTKKKILTEFGKLDKTNRKMIHQIKRRFRIYSTLSSLVSIVDIMISLILILVISEISHRGEYFITSAYMSFLFVLFFALLKVTLERYYIMPKVEKWGWKLYNRGTKKFKKNLSILTAMSLVIHESIDRKHDTSEVVSILRTSIKESIGE</sequence>
<evidence type="ECO:0000313" key="2">
    <source>
        <dbReference type="EMBL" id="PAB56511.1"/>
    </source>
</evidence>
<feature type="transmembrane region" description="Helical" evidence="1">
    <location>
        <begin position="118"/>
        <end position="146"/>
    </location>
</feature>
<name>A0A267MAB2_9FIRM</name>
<gene>
    <name evidence="2" type="ORF">CCE28_20805</name>
</gene>
<keyword evidence="3" id="KW-1185">Reference proteome</keyword>
<dbReference type="Proteomes" id="UP000216024">
    <property type="component" value="Unassembled WGS sequence"/>
</dbReference>
<keyword evidence="1" id="KW-0472">Membrane</keyword>
<dbReference type="RefSeq" id="WP_095136011.1">
    <property type="nucleotide sequence ID" value="NZ_NIBG01000034.1"/>
</dbReference>
<proteinExistence type="predicted"/>
<comment type="caution">
    <text evidence="2">The sequence shown here is derived from an EMBL/GenBank/DDBJ whole genome shotgun (WGS) entry which is preliminary data.</text>
</comment>
<accession>A0A267MAB2</accession>